<accession>A0ABU9GM04</accession>
<evidence type="ECO:0000313" key="2">
    <source>
        <dbReference type="Proteomes" id="UP001369082"/>
    </source>
</evidence>
<comment type="caution">
    <text evidence="1">The sequence shown here is derived from an EMBL/GenBank/DDBJ whole genome shotgun (WGS) entry which is preliminary data.</text>
</comment>
<proteinExistence type="predicted"/>
<dbReference type="Proteomes" id="UP001369082">
    <property type="component" value="Unassembled WGS sequence"/>
</dbReference>
<dbReference type="NCBIfam" id="TIGR03950">
    <property type="entry name" value="sidero_Fe_reduc"/>
    <property type="match status" value="1"/>
</dbReference>
<reference evidence="1 2" key="1">
    <citation type="submission" date="2024-02" db="EMBL/GenBank/DDBJ databases">
        <title>Bacteria isolated from the canopy kelp, Nereocystis luetkeana.</title>
        <authorList>
            <person name="Pfister C.A."/>
            <person name="Younker I.T."/>
            <person name="Light S.H."/>
        </authorList>
    </citation>
    <scope>NUCLEOTIDE SEQUENCE [LARGE SCALE GENOMIC DNA]</scope>
    <source>
        <strain evidence="1 2">TI.1.05</strain>
    </source>
</reference>
<dbReference type="RefSeq" id="WP_341596295.1">
    <property type="nucleotide sequence ID" value="NZ_JBAKAZ010000004.1"/>
</dbReference>
<keyword evidence="2" id="KW-1185">Reference proteome</keyword>
<dbReference type="EMBL" id="JBAKAZ010000004">
    <property type="protein sequence ID" value="MEL0628346.1"/>
    <property type="molecule type" value="Genomic_DNA"/>
</dbReference>
<sequence>MMMNSIQAPHSLNPILDLCRQFIPYLDGCFEDPAAASQQQIQGNQWLTGRTCDRSTIQALIDDLKSQHPDAGHAYIQARTWHLLCWQPVYIAFISIYGLQRLPDFNHFKQQRQHNAIIGFKFESAEITVDKEEQLISQAAKQLKTLFAHYREQLDSVQRCRPHYANRFVADLILGTLIKVKDVNAHFTDQKILQHAQLWLKHMELSSTFIKALKIKHNQPISFVRTSCCLADKVNQSLCSDCPKVHKNNNTQKYKTADIQTMVIN</sequence>
<organism evidence="1 2">
    <name type="scientific">Psychromonas aquatilis</name>
    <dbReference type="NCBI Taxonomy" id="2005072"/>
    <lineage>
        <taxon>Bacteria</taxon>
        <taxon>Pseudomonadati</taxon>
        <taxon>Pseudomonadota</taxon>
        <taxon>Gammaproteobacteria</taxon>
        <taxon>Alteromonadales</taxon>
        <taxon>Psychromonadaceae</taxon>
        <taxon>Psychromonas</taxon>
    </lineage>
</organism>
<evidence type="ECO:0000313" key="1">
    <source>
        <dbReference type="EMBL" id="MEL0628346.1"/>
    </source>
</evidence>
<protein>
    <submittedName>
        <fullName evidence="1">Siderophore ferric iron reductase</fullName>
    </submittedName>
</protein>
<name>A0ABU9GM04_9GAMM</name>
<gene>
    <name evidence="1" type="ORF">V6256_01880</name>
</gene>
<dbReference type="InterPro" id="IPR023998">
    <property type="entry name" value="FCR-like"/>
</dbReference>